<organism evidence="2 3">
    <name type="scientific">Candidatus Brevifilum fermentans</name>
    <dbReference type="NCBI Taxonomy" id="1986204"/>
    <lineage>
        <taxon>Bacteria</taxon>
        <taxon>Bacillati</taxon>
        <taxon>Chloroflexota</taxon>
        <taxon>Anaerolineae</taxon>
        <taxon>Anaerolineales</taxon>
        <taxon>Anaerolineaceae</taxon>
        <taxon>Candidatus Brevifilum</taxon>
    </lineage>
</organism>
<dbReference type="GO" id="GO:0004672">
    <property type="term" value="F:protein kinase activity"/>
    <property type="evidence" value="ECO:0007669"/>
    <property type="project" value="InterPro"/>
</dbReference>
<dbReference type="SUPFAM" id="SSF56112">
    <property type="entry name" value="Protein kinase-like (PK-like)"/>
    <property type="match status" value="1"/>
</dbReference>
<feature type="domain" description="Protein kinase" evidence="1">
    <location>
        <begin position="19"/>
        <end position="324"/>
    </location>
</feature>
<name>A0A1Y6K748_9CHLR</name>
<dbReference type="KEGG" id="abat:CFX1CAM_0805"/>
<dbReference type="PROSITE" id="PS50011">
    <property type="entry name" value="PROTEIN_KINASE_DOM"/>
    <property type="match status" value="1"/>
</dbReference>
<accession>A0A1Y6K748</accession>
<dbReference type="Gene3D" id="1.10.510.10">
    <property type="entry name" value="Transferase(Phosphotransferase) domain 1"/>
    <property type="match status" value="1"/>
</dbReference>
<evidence type="ECO:0000259" key="1">
    <source>
        <dbReference type="PROSITE" id="PS50011"/>
    </source>
</evidence>
<dbReference type="Gene3D" id="3.30.200.20">
    <property type="entry name" value="Phosphorylase Kinase, domain 1"/>
    <property type="match status" value="1"/>
</dbReference>
<proteinExistence type="predicted"/>
<dbReference type="GO" id="GO:0005524">
    <property type="term" value="F:ATP binding"/>
    <property type="evidence" value="ECO:0007669"/>
    <property type="project" value="InterPro"/>
</dbReference>
<dbReference type="InterPro" id="IPR000719">
    <property type="entry name" value="Prot_kinase_dom"/>
</dbReference>
<dbReference type="AlphaFoldDB" id="A0A1Y6K748"/>
<gene>
    <name evidence="2" type="ORF">CFX1CAM_0805</name>
</gene>
<keyword evidence="3" id="KW-1185">Reference proteome</keyword>
<dbReference type="Proteomes" id="UP000195514">
    <property type="component" value="Chromosome I"/>
</dbReference>
<protein>
    <recommendedName>
        <fullName evidence="1">Protein kinase domain-containing protein</fullName>
    </recommendedName>
</protein>
<dbReference type="InterPro" id="IPR011009">
    <property type="entry name" value="Kinase-like_dom_sf"/>
</dbReference>
<evidence type="ECO:0000313" key="2">
    <source>
        <dbReference type="EMBL" id="SMX53870.1"/>
    </source>
</evidence>
<sequence length="932" mass="105998">MPFGGHLANSVQGSLYTWQIGDRPIGSGDAGEVYAVVCLEQPELSGVLKRPARVATAGTIQRQAVQIAQEAHALDLLNGLTGRKAHPPRLLDQAPDYTRGTANYFMVSEAASGEALSTMLSRAHKAGKPFPRRVIITVLDALFDMFSAAHQAGVLWNDVKLEHIYWDNPSGSVSVIDWGNAIFLDDQHPRTHPRWQDYQQMVEALGSFLQSAAPDLFEDLGWDEFHNKTLDASLVSTLARRISYQQQVIALQVMEYQSLIRVILNNEPALEGLRKIREYLQVLELTGAPWEREEILQYSRSLVENSLKEKSSQTTVSVTAQVWEIFNDSLGLPWHLLREYCRHIDILTHTAFPDLVRHTLNARWRHALWTAGTIARGNPVPIWWDALIPAMRQEALQTQLISPYQACRALYTWAKESRKQGLLNQLEPILVGWRVKDDEVDVNPFDDKFLELVRNNSDLPGRIISKARQSYALGEEILRELIIAWQEANWEALSKAFRHLFSWDPDRWSVIPLEDQVESLKYWLKDLYEGPQTSNRLQQFLEEMFTTRPAVDRVLGPIPWLSALNDSLNAILQGAPISSHKEVVTVYCPWLLHYTDICSADPRPPEVENSVLNTLLTAFLTSLKSWQGMDTSLKAIQAQAPSVYPLCQRLFDHFQKVFSLNISPAEDQPVYLWSLPEALREANHTLQALNKWRQCLAEQNLSEGSQCLEPFERQGWVLASQARQVTLRWQQIIIPVLDAIRALKSMDEIEPNPTDSDALTLFNIYQSCQVLKKVWDQVYSSGIFINLLEALEANIESARSSFLDWRVTLEYSSDPVERLVYLCQLDKIRQISNCLMRATHHSHQAKLHFSLFTDGDPVSIEVQKKNIKNILYHLASLEAELITDPDSRRFTGYQVAFDQIADAATAEARHALIGGLTEEHPFYAWLVKSTFA</sequence>
<evidence type="ECO:0000313" key="3">
    <source>
        <dbReference type="Proteomes" id="UP000195514"/>
    </source>
</evidence>
<reference evidence="3" key="1">
    <citation type="submission" date="2017-05" db="EMBL/GenBank/DDBJ databases">
        <authorList>
            <person name="Kirkegaard R."/>
            <person name="Mcilroy J S."/>
        </authorList>
    </citation>
    <scope>NUCLEOTIDE SEQUENCE [LARGE SCALE GENOMIC DNA]</scope>
</reference>
<dbReference type="EMBL" id="LT859958">
    <property type="protein sequence ID" value="SMX53870.1"/>
    <property type="molecule type" value="Genomic_DNA"/>
</dbReference>